<dbReference type="Proteomes" id="UP000799537">
    <property type="component" value="Unassembled WGS sequence"/>
</dbReference>
<dbReference type="RefSeq" id="XP_033665849.1">
    <property type="nucleotide sequence ID" value="XM_033807427.1"/>
</dbReference>
<evidence type="ECO:0008006" key="3">
    <source>
        <dbReference type="Google" id="ProtNLM"/>
    </source>
</evidence>
<organism evidence="1 2">
    <name type="scientific">Zasmidium cellare ATCC 36951</name>
    <dbReference type="NCBI Taxonomy" id="1080233"/>
    <lineage>
        <taxon>Eukaryota</taxon>
        <taxon>Fungi</taxon>
        <taxon>Dikarya</taxon>
        <taxon>Ascomycota</taxon>
        <taxon>Pezizomycotina</taxon>
        <taxon>Dothideomycetes</taxon>
        <taxon>Dothideomycetidae</taxon>
        <taxon>Mycosphaerellales</taxon>
        <taxon>Mycosphaerellaceae</taxon>
        <taxon>Zasmidium</taxon>
    </lineage>
</organism>
<dbReference type="InterPro" id="IPR011990">
    <property type="entry name" value="TPR-like_helical_dom_sf"/>
</dbReference>
<dbReference type="AlphaFoldDB" id="A0A6A6CFD1"/>
<dbReference type="OrthoDB" id="414698at2759"/>
<dbReference type="SUPFAM" id="SSF48452">
    <property type="entry name" value="TPR-like"/>
    <property type="match status" value="1"/>
</dbReference>
<evidence type="ECO:0000313" key="1">
    <source>
        <dbReference type="EMBL" id="KAF2164960.1"/>
    </source>
</evidence>
<dbReference type="GeneID" id="54560699"/>
<accession>A0A6A6CFD1</accession>
<protein>
    <recommendedName>
        <fullName evidence="3">DUF924-domain-containing protein</fullName>
    </recommendedName>
</protein>
<sequence length="281" mass="31815">MASAVPPTQFLLDRSLFNETLYAGIRSFWFAGLPAGSKADNEILQKRWWGKGRTEEESKALDEEVRQKYGGVLESIGPEKIALPEWQSYEWDAEHKTELTAPFLEEVQSAQEQDSSGAKAAETFLSLILLLDQFPRQIYRTPSSLPLVYRLYDRLSYALLTACHPHLTLHQHYRGSSAHRLWFSLPAMHAEDLAAQDLALSILRTSLQEAEQDGDEVCAGQLKGPVGFAETHREIVERFGRFPHRNECLGRQHVGEEEEWLRTGETFGVKQKGSDDGKSEL</sequence>
<gene>
    <name evidence="1" type="ORF">M409DRAFT_24861</name>
</gene>
<dbReference type="InterPro" id="IPR010323">
    <property type="entry name" value="DUF924"/>
</dbReference>
<name>A0A6A6CFD1_ZASCE</name>
<dbReference type="Pfam" id="PF06041">
    <property type="entry name" value="DUF924"/>
    <property type="match status" value="1"/>
</dbReference>
<dbReference type="EMBL" id="ML993602">
    <property type="protein sequence ID" value="KAF2164960.1"/>
    <property type="molecule type" value="Genomic_DNA"/>
</dbReference>
<dbReference type="Gene3D" id="1.25.40.10">
    <property type="entry name" value="Tetratricopeptide repeat domain"/>
    <property type="match status" value="1"/>
</dbReference>
<proteinExistence type="predicted"/>
<dbReference type="Gene3D" id="1.20.58.320">
    <property type="entry name" value="TPR-like"/>
    <property type="match status" value="1"/>
</dbReference>
<evidence type="ECO:0000313" key="2">
    <source>
        <dbReference type="Proteomes" id="UP000799537"/>
    </source>
</evidence>
<keyword evidence="2" id="KW-1185">Reference proteome</keyword>
<reference evidence="1" key="1">
    <citation type="journal article" date="2020" name="Stud. Mycol.">
        <title>101 Dothideomycetes genomes: a test case for predicting lifestyles and emergence of pathogens.</title>
        <authorList>
            <person name="Haridas S."/>
            <person name="Albert R."/>
            <person name="Binder M."/>
            <person name="Bloem J."/>
            <person name="Labutti K."/>
            <person name="Salamov A."/>
            <person name="Andreopoulos B."/>
            <person name="Baker S."/>
            <person name="Barry K."/>
            <person name="Bills G."/>
            <person name="Bluhm B."/>
            <person name="Cannon C."/>
            <person name="Castanera R."/>
            <person name="Culley D."/>
            <person name="Daum C."/>
            <person name="Ezra D."/>
            <person name="Gonzalez J."/>
            <person name="Henrissat B."/>
            <person name="Kuo A."/>
            <person name="Liang C."/>
            <person name="Lipzen A."/>
            <person name="Lutzoni F."/>
            <person name="Magnuson J."/>
            <person name="Mondo S."/>
            <person name="Nolan M."/>
            <person name="Ohm R."/>
            <person name="Pangilinan J."/>
            <person name="Park H.-J."/>
            <person name="Ramirez L."/>
            <person name="Alfaro M."/>
            <person name="Sun H."/>
            <person name="Tritt A."/>
            <person name="Yoshinaga Y."/>
            <person name="Zwiers L.-H."/>
            <person name="Turgeon B."/>
            <person name="Goodwin S."/>
            <person name="Spatafora J."/>
            <person name="Crous P."/>
            <person name="Grigoriev I."/>
        </authorList>
    </citation>
    <scope>NUCLEOTIDE SEQUENCE</scope>
    <source>
        <strain evidence="1">ATCC 36951</strain>
    </source>
</reference>